<proteinExistence type="predicted"/>
<dbReference type="SUPFAM" id="SSF57667">
    <property type="entry name" value="beta-beta-alpha zinc fingers"/>
    <property type="match status" value="2"/>
</dbReference>
<dbReference type="EMBL" id="WIWS01000056">
    <property type="protein sequence ID" value="KAF3214989.1"/>
    <property type="molecule type" value="Genomic_DNA"/>
</dbReference>
<evidence type="ECO:0000256" key="6">
    <source>
        <dbReference type="SAM" id="MobiDB-lite"/>
    </source>
</evidence>
<evidence type="ECO:0000256" key="2">
    <source>
        <dbReference type="ARBA" id="ARBA00022737"/>
    </source>
</evidence>
<keyword evidence="2" id="KW-0677">Repeat</keyword>
<evidence type="ECO:0000313" key="8">
    <source>
        <dbReference type="EMBL" id="KAF3214989.1"/>
    </source>
</evidence>
<dbReference type="PROSITE" id="PS50157">
    <property type="entry name" value="ZINC_FINGER_C2H2_2"/>
    <property type="match status" value="2"/>
</dbReference>
<dbReference type="GO" id="GO:0008270">
    <property type="term" value="F:zinc ion binding"/>
    <property type="evidence" value="ECO:0007669"/>
    <property type="project" value="UniProtKB-KW"/>
</dbReference>
<evidence type="ECO:0000256" key="5">
    <source>
        <dbReference type="PROSITE-ProRule" id="PRU00042"/>
    </source>
</evidence>
<organism evidence="8 10">
    <name type="scientific">Orbilia oligospora</name>
    <name type="common">Nematode-trapping fungus</name>
    <name type="synonym">Arthrobotrys oligospora</name>
    <dbReference type="NCBI Taxonomy" id="2813651"/>
    <lineage>
        <taxon>Eukaryota</taxon>
        <taxon>Fungi</taxon>
        <taxon>Dikarya</taxon>
        <taxon>Ascomycota</taxon>
        <taxon>Pezizomycotina</taxon>
        <taxon>Orbiliomycetes</taxon>
        <taxon>Orbiliales</taxon>
        <taxon>Orbiliaceae</taxon>
        <taxon>Orbilia</taxon>
    </lineage>
</organism>
<dbReference type="PANTHER" id="PTHR24379:SF121">
    <property type="entry name" value="C2H2-TYPE DOMAIN-CONTAINING PROTEIN"/>
    <property type="match status" value="1"/>
</dbReference>
<keyword evidence="4" id="KW-0862">Zinc</keyword>
<keyword evidence="1" id="KW-0479">Metal-binding</keyword>
<sequence>MIPLPTHPYLQLNTQPERKMPCCNYCCQKPSFGNRGRICRRNPVKSSRRHGHICHVCGNAFYTALEADEHFKIVHGYSCSFCQKKCRSSGGLKLHQKIHRTTISNPLRERSWWLGHAHGGNDGDDDDGTRYNPEINELPSRRRRFLEREHKNETYDETGPNPQSPPSSRVCHNCSRPFGRTSAYVHHLENSRCGPGGIKIFGIIKRLDRDNLITCPPSLKTRCKFSFQRPGVCFPCPQGPSFENNKADMETHMRKGDHSRLGGGGSNSDLSSANGNGWKPTLTTDNGEAHYICRRCGKEFSVLSGLIQHIESQACKEGRRWAVDYSGVKWEDMVKAIGII</sequence>
<name>A0A6G1LVM9_ORBOL</name>
<feature type="region of interest" description="Disordered" evidence="6">
    <location>
        <begin position="123"/>
        <end position="144"/>
    </location>
</feature>
<evidence type="ECO:0000313" key="10">
    <source>
        <dbReference type="Proteomes" id="UP000472727"/>
    </source>
</evidence>
<feature type="compositionally biased region" description="Low complexity" evidence="6">
    <location>
        <begin position="267"/>
        <end position="277"/>
    </location>
</feature>
<dbReference type="Proteomes" id="UP000483672">
    <property type="component" value="Unassembled WGS sequence"/>
</dbReference>
<evidence type="ECO:0000256" key="1">
    <source>
        <dbReference type="ARBA" id="ARBA00022723"/>
    </source>
</evidence>
<evidence type="ECO:0000256" key="4">
    <source>
        <dbReference type="ARBA" id="ARBA00022833"/>
    </source>
</evidence>
<evidence type="ECO:0000313" key="9">
    <source>
        <dbReference type="EMBL" id="KAF3232237.1"/>
    </source>
</evidence>
<feature type="compositionally biased region" description="Basic and acidic residues" evidence="6">
    <location>
        <begin position="251"/>
        <end position="260"/>
    </location>
</feature>
<dbReference type="AlphaFoldDB" id="A0A6G1LVM9"/>
<dbReference type="PROSITE" id="PS00028">
    <property type="entry name" value="ZINC_FINGER_C2H2_1"/>
    <property type="match status" value="2"/>
</dbReference>
<feature type="region of interest" description="Disordered" evidence="6">
    <location>
        <begin position="251"/>
        <end position="278"/>
    </location>
</feature>
<feature type="domain" description="C2H2-type" evidence="7">
    <location>
        <begin position="77"/>
        <end position="99"/>
    </location>
</feature>
<accession>A0A6G1LVM9</accession>
<dbReference type="Gene3D" id="3.30.160.60">
    <property type="entry name" value="Classic Zinc Finger"/>
    <property type="match status" value="2"/>
</dbReference>
<reference evidence="10 11" key="1">
    <citation type="submission" date="2019-06" db="EMBL/GenBank/DDBJ databases">
        <authorList>
            <person name="Palmer J.M."/>
        </authorList>
    </citation>
    <scope>NUCLEOTIDE SEQUENCE [LARGE SCALE GENOMIC DNA]</scope>
    <source>
        <strain evidence="8 10">TWF106</strain>
        <strain evidence="9 11">TWF191</strain>
    </source>
</reference>
<dbReference type="PANTHER" id="PTHR24379">
    <property type="entry name" value="KRAB AND ZINC FINGER DOMAIN-CONTAINING"/>
    <property type="match status" value="1"/>
</dbReference>
<dbReference type="InterPro" id="IPR013087">
    <property type="entry name" value="Znf_C2H2_type"/>
</dbReference>
<dbReference type="Proteomes" id="UP000472727">
    <property type="component" value="Unassembled WGS sequence"/>
</dbReference>
<protein>
    <recommendedName>
        <fullName evidence="7">C2H2-type domain-containing protein</fullName>
    </recommendedName>
</protein>
<comment type="caution">
    <text evidence="8">The sequence shown here is derived from an EMBL/GenBank/DDBJ whole genome shotgun (WGS) entry which is preliminary data.</text>
</comment>
<evidence type="ECO:0000259" key="7">
    <source>
        <dbReference type="PROSITE" id="PS50157"/>
    </source>
</evidence>
<dbReference type="SMART" id="SM00355">
    <property type="entry name" value="ZnF_C2H2"/>
    <property type="match status" value="3"/>
</dbReference>
<keyword evidence="3 5" id="KW-0863">Zinc-finger</keyword>
<feature type="domain" description="C2H2-type" evidence="7">
    <location>
        <begin position="291"/>
        <end position="318"/>
    </location>
</feature>
<evidence type="ECO:0000313" key="11">
    <source>
        <dbReference type="Proteomes" id="UP000483672"/>
    </source>
</evidence>
<dbReference type="EMBL" id="WIPF01000001">
    <property type="protein sequence ID" value="KAF3232237.1"/>
    <property type="molecule type" value="Genomic_DNA"/>
</dbReference>
<dbReference type="InterPro" id="IPR036236">
    <property type="entry name" value="Znf_C2H2_sf"/>
</dbReference>
<evidence type="ECO:0000256" key="3">
    <source>
        <dbReference type="ARBA" id="ARBA00022771"/>
    </source>
</evidence>
<gene>
    <name evidence="8" type="ORF">TWF106_008836</name>
    <name evidence="9" type="ORF">TWF191_000013</name>
</gene>